<evidence type="ECO:0000256" key="4">
    <source>
        <dbReference type="ARBA" id="ARBA00038304"/>
    </source>
</evidence>
<evidence type="ECO:0000256" key="3">
    <source>
        <dbReference type="ARBA" id="ARBA00037232"/>
    </source>
</evidence>
<comment type="subcellular location">
    <subcellularLocation>
        <location evidence="1">Nucleus</location>
    </subcellularLocation>
</comment>
<evidence type="ECO:0000259" key="9">
    <source>
        <dbReference type="Pfam" id="PF10433"/>
    </source>
</evidence>
<dbReference type="Gene3D" id="1.10.150.910">
    <property type="match status" value="1"/>
</dbReference>
<dbReference type="GO" id="GO:0005634">
    <property type="term" value="C:nucleus"/>
    <property type="evidence" value="ECO:0007669"/>
    <property type="project" value="UniProtKB-SubCell"/>
</dbReference>
<organism evidence="11 12">
    <name type="scientific">Phakopsora pachyrhizi</name>
    <name type="common">Asian soybean rust disease fungus</name>
    <dbReference type="NCBI Taxonomy" id="170000"/>
    <lineage>
        <taxon>Eukaryota</taxon>
        <taxon>Fungi</taxon>
        <taxon>Dikarya</taxon>
        <taxon>Basidiomycota</taxon>
        <taxon>Pucciniomycotina</taxon>
        <taxon>Pucciniomycetes</taxon>
        <taxon>Pucciniales</taxon>
        <taxon>Phakopsoraceae</taxon>
        <taxon>Phakopsora</taxon>
    </lineage>
</organism>
<evidence type="ECO:0000259" key="8">
    <source>
        <dbReference type="Pfam" id="PF03178"/>
    </source>
</evidence>
<proteinExistence type="inferred from homology"/>
<dbReference type="InterPro" id="IPR015943">
    <property type="entry name" value="WD40/YVTN_repeat-like_dom_sf"/>
</dbReference>
<dbReference type="Gene3D" id="2.130.10.10">
    <property type="entry name" value="YVTN repeat-like/Quinoprotein amine dehydrogenase"/>
    <property type="match status" value="3"/>
</dbReference>
<evidence type="ECO:0000256" key="5">
    <source>
        <dbReference type="ARBA" id="ARBA00039187"/>
    </source>
</evidence>
<dbReference type="EMBL" id="CALTRL010001797">
    <property type="protein sequence ID" value="CAH7673758.1"/>
    <property type="molecule type" value="Genomic_DNA"/>
</dbReference>
<dbReference type="InterPro" id="IPR058543">
    <property type="entry name" value="Beta-prop_RSE1/DDB1/CPSF1_2nd"/>
</dbReference>
<dbReference type="Pfam" id="PF03178">
    <property type="entry name" value="CPSF_A"/>
    <property type="match status" value="1"/>
</dbReference>
<evidence type="ECO:0000313" key="12">
    <source>
        <dbReference type="Proteomes" id="UP001153365"/>
    </source>
</evidence>
<protein>
    <recommendedName>
        <fullName evidence="6">Protein CFT1</fullName>
    </recommendedName>
    <alternativeName>
        <fullName evidence="7">Cleavage factor two protein 1</fullName>
    </alternativeName>
    <alternativeName>
        <fullName evidence="5">Protein cft1</fullName>
    </alternativeName>
</protein>
<dbReference type="FunFam" id="2.130.10.10:FF:000730">
    <property type="entry name" value="Chromosome 15, whole genome shotgun sequence"/>
    <property type="match status" value="1"/>
</dbReference>
<dbReference type="GO" id="GO:0003676">
    <property type="term" value="F:nucleic acid binding"/>
    <property type="evidence" value="ECO:0007669"/>
    <property type="project" value="InterPro"/>
</dbReference>
<evidence type="ECO:0000256" key="7">
    <source>
        <dbReference type="ARBA" id="ARBA00041264"/>
    </source>
</evidence>
<gene>
    <name evidence="11" type="ORF">PPACK8108_LOCUS8646</name>
</gene>
<feature type="domain" description="RSE1/DDB1/CPSF1 second beta-propeller" evidence="10">
    <location>
        <begin position="624"/>
        <end position="994"/>
    </location>
</feature>
<evidence type="ECO:0000259" key="10">
    <source>
        <dbReference type="Pfam" id="PF23726"/>
    </source>
</evidence>
<evidence type="ECO:0000313" key="11">
    <source>
        <dbReference type="EMBL" id="CAH7673758.1"/>
    </source>
</evidence>
<comment type="function">
    <text evidence="3">RNA-binding component of the cleavage and polyadenylation factor (CPF) complex, which plays a key role in polyadenylation-dependent pre-mRNA 3'-end formation and cooperates with cleavage factors including the CFIA complex and NAB4/CFIB. Involved in poly(A) site recognition. May be involved in coupling transcription termination and mRNA 3'-end formation.</text>
</comment>
<dbReference type="PANTHER" id="PTHR10644">
    <property type="entry name" value="DNA REPAIR/RNA PROCESSING CPSF FAMILY"/>
    <property type="match status" value="1"/>
</dbReference>
<accession>A0AAV0AVM3</accession>
<evidence type="ECO:0000256" key="1">
    <source>
        <dbReference type="ARBA" id="ARBA00004123"/>
    </source>
</evidence>
<dbReference type="InterPro" id="IPR004871">
    <property type="entry name" value="RSE1/DDB1/CPSF1_C"/>
</dbReference>
<feature type="domain" description="RSE1/DDB1/CPSF1 first beta-propeller" evidence="9">
    <location>
        <begin position="45"/>
        <end position="476"/>
    </location>
</feature>
<dbReference type="InterPro" id="IPR050358">
    <property type="entry name" value="RSE1/DDB1/CFT1"/>
</dbReference>
<evidence type="ECO:0000256" key="2">
    <source>
        <dbReference type="ARBA" id="ARBA00023242"/>
    </source>
</evidence>
<dbReference type="Pfam" id="PF23726">
    <property type="entry name" value="Beta-prop_RSE1_2nd"/>
    <property type="match status" value="1"/>
</dbReference>
<comment type="caution">
    <text evidence="11">The sequence shown here is derived from an EMBL/GenBank/DDBJ whole genome shotgun (WGS) entry which is preliminary data.</text>
</comment>
<evidence type="ECO:0000256" key="6">
    <source>
        <dbReference type="ARBA" id="ARBA00039443"/>
    </source>
</evidence>
<dbReference type="Pfam" id="PF10433">
    <property type="entry name" value="Beta-prop_RSE1_1st"/>
    <property type="match status" value="1"/>
</dbReference>
<feature type="domain" description="RSE1/DDB1/CPSF1 C-terminal" evidence="8">
    <location>
        <begin position="1105"/>
        <end position="1431"/>
    </location>
</feature>
<dbReference type="InterPro" id="IPR018846">
    <property type="entry name" value="Beta-prop_RSE1/DDB1/CPSF1_1st"/>
</dbReference>
<comment type="similarity">
    <text evidence="4">Belongs to the CFT1 family.</text>
</comment>
<name>A0AAV0AVM3_PHAPC</name>
<keyword evidence="12" id="KW-1185">Reference proteome</keyword>
<keyword evidence="2" id="KW-0539">Nucleus</keyword>
<sequence length="1463" mass="163982">MNVIHRQHLAPSGVEYACQLSITPSTLRRSCHTLSPLKSSRPITNLIVARATVLNLYELHRLEDDSQDGGNKISHGPRHRLVHVREHRFHGKVTGLQSIVTLDTAEDGLDRLLISFEDAKMTLMEWSSEVADLVPISLHTFEKLPQLTQGDLPRDYHAELETDPLSRCAVLVLPQSTLAVLPFFQDHLDLDAIGLSASPNNGVDADSQRFQSSPYAPSFILDLNQQLINHQVSALTEISQRPIKSILSSKFLPGFSEPTLAILYQCQWMWSGRLENGIDTTALVILTLDLGSNHFPIISQTQNLPYDAHSLVACPKELGGVLVLCADMILHVDQSSKITSVATNGWVKHTTELKVPLQETVELIKVEEKVDKKADKLVDELLVRLENSKILFIKLDTALVFLRDGQIFCLRFEKDGRTLLKLSLKKFAVRSVVPSTVLRLDENSLFVGSMNDSSALITFDEPFSYIPARSNPSITESNDTEKTDMDIDVDDDIYGEDTGLTSNQTPKFSLDIHHTNLNSSKESLKNFEIGNESELILELSDSIVAHGSIRDFTMAPIGPNDPMSLELLACTGADDLGGLTIFHREMPLRRQRKLRSSDCWSANSMIQFTTICSDSENGLIEERNLVWISKENNQTDIFLYSDSKEPEPLVTLDSSTIAANHVFEGKFIIQVTQTHIKLLSPDLKEIQVIQPDPPMRIRQAMIMNDYALLQTTSGSVLVYQGNAESKCLSKLPFPSKTPEIRAASFLKADLPTYTNIPSNATFNPAKDSILVNEMNENKDVEMDEKNESINRNQQESGAFLNKDFWLLTTDSEGNFHIHNPKTLEIVFTAKRIDVLPENLHEETLEEESQQAPEIFGVVESPGELEKVVQILAFPTGMMYLRPHLSVMLASGAFAVYELVTTFIRSPILGKREGSPAIFLKKVIGRQFEALEEPEDPSNDGNQKMDPGEDLDLASSWSRSFKPFTVNKNLSGAFFSGPISIWLLSTDHGPCRIYESTERNLIHDIVQLPSGSLITLDEYRDSPTCDPKQKTLWETSVSETVCFDKEVPITPVKIGRPFNKVVYDFPTQTVVGASYLETAFANFDEEGNLIWQPDDDSLIRPTTFRSSLELILPGSWVTIDGYEFQQNEWVTSMTSADLDSRSTVRGKRSFIGVGTTCNRAEDLAARGGVVYVFEVIFVNPAENHPERNRALRLRYYEETKACVTAVDAINGYLLHTMGQKLYAKCFEQDERLLAVGFLDIKPYTNCVRVFKNFILLGDAVKGVTLVAFQEEPYKLIELGHTYTEYQCSTVDFIVIDAKLAIVTTDLDGVIRIFEYNPKNVESQAGQKLLCRTEYHTSSEMTSSMQFGKRLSPKDEAKVMGTLFVSIDGSISSIVPAKEAVYKRLQLVQSRLARHIQHFAGLNPRGFRTVRNDMVSRAINRGILDGELLNKFELLSINQQKQISSLAFSDRETVLINLTNLRSLW</sequence>
<dbReference type="Proteomes" id="UP001153365">
    <property type="component" value="Unassembled WGS sequence"/>
</dbReference>
<reference evidence="11" key="1">
    <citation type="submission" date="2022-06" db="EMBL/GenBank/DDBJ databases">
        <authorList>
            <consortium name="SYNGENTA / RWTH Aachen University"/>
        </authorList>
    </citation>
    <scope>NUCLEOTIDE SEQUENCE</scope>
</reference>